<dbReference type="EMBL" id="RCHS01000841">
    <property type="protein sequence ID" value="RMX56422.1"/>
    <property type="molecule type" value="Genomic_DNA"/>
</dbReference>
<dbReference type="GO" id="GO:0005912">
    <property type="term" value="C:adherens junction"/>
    <property type="evidence" value="ECO:0007669"/>
    <property type="project" value="TreeGrafter"/>
</dbReference>
<accession>A0A3M6URZ4</accession>
<evidence type="ECO:0000256" key="8">
    <source>
        <dbReference type="SAM" id="MobiDB-lite"/>
    </source>
</evidence>
<dbReference type="PANTHER" id="PTHR18914:SF9">
    <property type="entry name" value="CATENIN ALPHA"/>
    <property type="match status" value="1"/>
</dbReference>
<organism evidence="10 11">
    <name type="scientific">Pocillopora damicornis</name>
    <name type="common">Cauliflower coral</name>
    <name type="synonym">Millepora damicornis</name>
    <dbReference type="NCBI Taxonomy" id="46731"/>
    <lineage>
        <taxon>Eukaryota</taxon>
        <taxon>Metazoa</taxon>
        <taxon>Cnidaria</taxon>
        <taxon>Anthozoa</taxon>
        <taxon>Hexacorallia</taxon>
        <taxon>Scleractinia</taxon>
        <taxon>Astrocoeniina</taxon>
        <taxon>Pocilloporidae</taxon>
        <taxon>Pocillopora</taxon>
    </lineage>
</organism>
<comment type="caution">
    <text evidence="10">The sequence shown here is derived from an EMBL/GenBank/DDBJ whole genome shotgun (WGS) entry which is preliminary data.</text>
</comment>
<reference evidence="10 11" key="1">
    <citation type="journal article" date="2018" name="Sci. Rep.">
        <title>Comparative analysis of the Pocillopora damicornis genome highlights role of immune system in coral evolution.</title>
        <authorList>
            <person name="Cunning R."/>
            <person name="Bay R.A."/>
            <person name="Gillette P."/>
            <person name="Baker A.C."/>
            <person name="Traylor-Knowles N."/>
        </authorList>
    </citation>
    <scope>NUCLEOTIDE SEQUENCE [LARGE SCALE GENOMIC DNA]</scope>
    <source>
        <strain evidence="10">RSMAS</strain>
        <tissue evidence="10">Whole animal</tissue>
    </source>
</reference>
<keyword evidence="11" id="KW-1185">Reference proteome</keyword>
<dbReference type="Pfam" id="PF15711">
    <property type="entry name" value="ILEI"/>
    <property type="match status" value="2"/>
</dbReference>
<dbReference type="PROSITE" id="PS52031">
    <property type="entry name" value="GG_LECTIN"/>
    <property type="match status" value="1"/>
</dbReference>
<dbReference type="GO" id="GO:0016342">
    <property type="term" value="C:catenin complex"/>
    <property type="evidence" value="ECO:0007669"/>
    <property type="project" value="TreeGrafter"/>
</dbReference>
<dbReference type="OMA" id="IYTERVM"/>
<dbReference type="InterPro" id="IPR036723">
    <property type="entry name" value="Alpha-catenin/vinculin-like_sf"/>
</dbReference>
<feature type="region of interest" description="Disordered" evidence="8">
    <location>
        <begin position="1187"/>
        <end position="1215"/>
    </location>
</feature>
<dbReference type="GO" id="GO:0098609">
    <property type="term" value="P:cell-cell adhesion"/>
    <property type="evidence" value="ECO:0007669"/>
    <property type="project" value="TreeGrafter"/>
</dbReference>
<keyword evidence="5" id="KW-0130">Cell adhesion</keyword>
<evidence type="ECO:0000259" key="9">
    <source>
        <dbReference type="Pfam" id="PF15711"/>
    </source>
</evidence>
<evidence type="ECO:0000256" key="4">
    <source>
        <dbReference type="ARBA" id="ARBA00022490"/>
    </source>
</evidence>
<evidence type="ECO:0000256" key="1">
    <source>
        <dbReference type="ARBA" id="ARBA00004282"/>
    </source>
</evidence>
<feature type="coiled-coil region" evidence="7">
    <location>
        <begin position="153"/>
        <end position="180"/>
    </location>
</feature>
<dbReference type="InterPro" id="IPR006077">
    <property type="entry name" value="Vinculin/catenin"/>
</dbReference>
<feature type="coiled-coil region" evidence="7">
    <location>
        <begin position="989"/>
        <end position="1016"/>
    </location>
</feature>
<dbReference type="Gene3D" id="6.10.250.2510">
    <property type="match status" value="1"/>
</dbReference>
<proteinExistence type="inferred from homology"/>
<dbReference type="GO" id="GO:0005737">
    <property type="term" value="C:cytoplasm"/>
    <property type="evidence" value="ECO:0007669"/>
    <property type="project" value="UniProtKB-SubCell"/>
</dbReference>
<dbReference type="PANTHER" id="PTHR18914">
    <property type="entry name" value="ALPHA CATENIN"/>
    <property type="match status" value="1"/>
</dbReference>
<dbReference type="Gene3D" id="1.20.120.230">
    <property type="entry name" value="Alpha-catenin/vinculin-like"/>
    <property type="match status" value="5"/>
</dbReference>
<dbReference type="InterPro" id="IPR039477">
    <property type="entry name" value="ILEI/PANDER_dom"/>
</dbReference>
<keyword evidence="7" id="KW-0175">Coiled coil</keyword>
<dbReference type="SUPFAM" id="SSF47220">
    <property type="entry name" value="alpha-catenin/vinculin-like"/>
    <property type="match status" value="4"/>
</dbReference>
<gene>
    <name evidence="10" type="ORF">pdam_00008832</name>
</gene>
<evidence type="ECO:0000256" key="6">
    <source>
        <dbReference type="ARBA" id="ARBA00022949"/>
    </source>
</evidence>
<dbReference type="GO" id="GO:0051015">
    <property type="term" value="F:actin filament binding"/>
    <property type="evidence" value="ECO:0007669"/>
    <property type="project" value="InterPro"/>
</dbReference>
<dbReference type="STRING" id="46731.A0A3M6URZ4"/>
<name>A0A3M6URZ4_POCDA</name>
<dbReference type="GO" id="GO:0008013">
    <property type="term" value="F:beta-catenin binding"/>
    <property type="evidence" value="ECO:0007669"/>
    <property type="project" value="TreeGrafter"/>
</dbReference>
<evidence type="ECO:0000256" key="7">
    <source>
        <dbReference type="SAM" id="Coils"/>
    </source>
</evidence>
<dbReference type="GO" id="GO:0016477">
    <property type="term" value="P:cell migration"/>
    <property type="evidence" value="ECO:0007669"/>
    <property type="project" value="TreeGrafter"/>
</dbReference>
<keyword evidence="4" id="KW-0963">Cytoplasm</keyword>
<evidence type="ECO:0000256" key="2">
    <source>
        <dbReference type="ARBA" id="ARBA00004496"/>
    </source>
</evidence>
<protein>
    <recommendedName>
        <fullName evidence="9">ILEI/PANDER domain-containing protein</fullName>
    </recommendedName>
</protein>
<comment type="subcellular location">
    <subcellularLocation>
        <location evidence="1">Cell junction</location>
    </subcellularLocation>
    <subcellularLocation>
        <location evidence="2">Cytoplasm</location>
    </subcellularLocation>
</comment>
<dbReference type="GO" id="GO:0045296">
    <property type="term" value="F:cadherin binding"/>
    <property type="evidence" value="ECO:0007669"/>
    <property type="project" value="InterPro"/>
</dbReference>
<evidence type="ECO:0000256" key="3">
    <source>
        <dbReference type="ARBA" id="ARBA00008376"/>
    </source>
</evidence>
<feature type="domain" description="ILEI/PANDER" evidence="9">
    <location>
        <begin position="807"/>
        <end position="895"/>
    </location>
</feature>
<dbReference type="Proteomes" id="UP000275408">
    <property type="component" value="Unassembled WGS sequence"/>
</dbReference>
<evidence type="ECO:0000256" key="5">
    <source>
        <dbReference type="ARBA" id="ARBA00022889"/>
    </source>
</evidence>
<evidence type="ECO:0000313" key="10">
    <source>
        <dbReference type="EMBL" id="RMX56422.1"/>
    </source>
</evidence>
<feature type="compositionally biased region" description="Basic and acidic residues" evidence="8">
    <location>
        <begin position="1206"/>
        <end position="1215"/>
    </location>
</feature>
<dbReference type="PRINTS" id="PR00805">
    <property type="entry name" value="ALPHACATENIN"/>
</dbReference>
<dbReference type="AlphaFoldDB" id="A0A3M6URZ4"/>
<dbReference type="OrthoDB" id="5965153at2759"/>
<evidence type="ECO:0000313" key="11">
    <source>
        <dbReference type="Proteomes" id="UP000275408"/>
    </source>
</evidence>
<dbReference type="InterPro" id="IPR001033">
    <property type="entry name" value="Alpha_catenin"/>
</dbReference>
<comment type="similarity">
    <text evidence="3">Belongs to the vinculin/alpha-catenin family.</text>
</comment>
<keyword evidence="6" id="KW-0965">Cell junction</keyword>
<feature type="domain" description="ILEI/PANDER" evidence="9">
    <location>
        <begin position="652"/>
        <end position="740"/>
    </location>
</feature>
<dbReference type="Pfam" id="PF01044">
    <property type="entry name" value="Vinculin"/>
    <property type="match status" value="2"/>
</dbReference>
<sequence>MSRGTTSVTGDIKVEKSKMKWDPKTLEIRTHSVEKTLEPLVHQVTTLVNHPKKKGSKLGKSKNAHKLAQDIEDATARLIKTGEEIAQEFPEIREEMLAACKDCRGAGDSMRIAAKEFADDPCSSAKRASMVRAARALLSSVTRLLCVADMADVYRLLASLKLVEKRLKELEKASNTADLLNSFKNLGNDLMDLAKLSGKRQADLKDPHRKDDMAAARATLKESSKMLLSSSKAYVRHPEVDSAKANRDFVMKQMSEAVNAISGATQATGSGGPHPYETPGALATALDDFDSQINMDPTSYSEKRTRPTLEQRLESIISGAAQLADSMSTRDDTRDKIIASCNGVRQALQDLLSEYMNHATGKKKAAPGGSLDQALERMCNRTRELRGQLRRAVVDHVSDSFLETTMPLIMMIEAAQAGNEKEVEECAKLFTDHAAKLEEVANLACSMSVNPEKVKMVRLAAKRLQNLCPQVINAARTLAARPHSKVARENMDVFKEAWEQQLQVLTEAVDDITGIEDFLATTEAHVLEDVNKCVQALQERDPENVDRTAGQIRGRTARLEDVVTAEMENYQQGPYTDNRRGGPGEEVEMEDAAAVLFAEAQARAREQAAYEQLKASGKLQFEVRAEGGEDEGGMGVSSIKVNGVEHCPRKPGHNVVVLDPIGDVYAVRNFNTNAGEGPAMGQFLNQLPEDHVVLVATQELTSREQGNNVAAAAPALERLGAEGPFDPGFHGSYAFSGCTGPAPRFYTKAEVRPRYHGPAIVAQLIPTPAAQKGMVRVAIVATGEDDPKGTGRTSIKVNGIERSPMQRGHNIVILDSDRNFIMAANFDTADPSKGEGAKMAKFLQQLPQERIVLIGTQGTTGTSVNDAKEALYEIGATGNVHPGFHGSWAFVGYTGPEQVKWAKNISQPRYQGPAVIEEMLTSPSAEEEISAMTAAESEYEPVSDYEFEGAVSDYEARSEFDDTDEWEKDKSISKRSARSLMRALPAEEKAKIEQLAEGLKLEKKKLERELTKWDESGNDIIILAKKMCMMMMEMSDFTRGTGPLKTTMDVIDAAKRIAKAGRKMNEKATEIAQKCPDSSSKNDLLAYIQRIALYSHQLTITARVKADVQMISGELVVSGLDSATSLITAAKNLMNAVISTVKASYVANTKHKSGDARGSSLTWRMRAPEKKPLVNLEKDDRVPQLQRAEKVKQESPIQALSEFDTSETKRTPDFY</sequence>